<feature type="domain" description="BAAT/Acyl-CoA thioester hydrolase C-terminal" evidence="4">
    <location>
        <begin position="250"/>
        <end position="460"/>
    </location>
</feature>
<dbReference type="FunFam" id="2.60.40.2240:FF:000002">
    <property type="entry name" value="Acyl-CoA thioesterase 18"/>
    <property type="match status" value="1"/>
</dbReference>
<dbReference type="InterPro" id="IPR014940">
    <property type="entry name" value="BAAT_C"/>
</dbReference>
<dbReference type="GO" id="GO:0047617">
    <property type="term" value="F:fatty acyl-CoA hydrolase activity"/>
    <property type="evidence" value="ECO:0007669"/>
    <property type="project" value="TreeGrafter"/>
</dbReference>
<evidence type="ECO:0000259" key="4">
    <source>
        <dbReference type="Pfam" id="PF08840"/>
    </source>
</evidence>
<dbReference type="KEGG" id="bspl:114861692"/>
<keyword evidence="5" id="KW-1185">Reference proteome</keyword>
<dbReference type="Pfam" id="PF04775">
    <property type="entry name" value="Bile_Hydr_Trans"/>
    <property type="match status" value="1"/>
</dbReference>
<gene>
    <name evidence="6" type="primary">LOC114861692</name>
</gene>
<dbReference type="GO" id="GO:0006631">
    <property type="term" value="P:fatty acid metabolic process"/>
    <property type="evidence" value="ECO:0007669"/>
    <property type="project" value="TreeGrafter"/>
</dbReference>
<feature type="active site" description="Charge relay system" evidence="2">
    <location>
        <position position="405"/>
    </location>
</feature>
<dbReference type="Gene3D" id="2.60.40.2240">
    <property type="entry name" value="Acyl-CoA thioester hydrolase/BAAT N-terminal domain"/>
    <property type="match status" value="1"/>
</dbReference>
<evidence type="ECO:0000313" key="5">
    <source>
        <dbReference type="Proteomes" id="UP000515150"/>
    </source>
</evidence>
<dbReference type="InterPro" id="IPR042490">
    <property type="entry name" value="Thio_Ohase/BAAT_N"/>
</dbReference>
<dbReference type="InterPro" id="IPR016662">
    <property type="entry name" value="Acyl-CoA_thioEstase_long-chain"/>
</dbReference>
<proteinExistence type="inferred from homology"/>
<protein>
    <submittedName>
        <fullName evidence="6">Peroxisomal succinyl-coenzyme A thioesterase-like isoform X1</fullName>
    </submittedName>
</protein>
<dbReference type="GeneID" id="114861692"/>
<feature type="active site" description="Charge relay system" evidence="2">
    <location>
        <position position="278"/>
    </location>
</feature>
<dbReference type="PANTHER" id="PTHR10824">
    <property type="entry name" value="ACYL-COENZYME A THIOESTERASE-RELATED"/>
    <property type="match status" value="1"/>
</dbReference>
<evidence type="ECO:0000313" key="6">
    <source>
        <dbReference type="RefSeq" id="XP_029017023.1"/>
    </source>
</evidence>
<dbReference type="AlphaFoldDB" id="A0A6P7NFV6"/>
<dbReference type="GO" id="GO:0006637">
    <property type="term" value="P:acyl-CoA metabolic process"/>
    <property type="evidence" value="ECO:0007669"/>
    <property type="project" value="InterPro"/>
</dbReference>
<accession>A0A6P7NFV6</accession>
<dbReference type="PANTHER" id="PTHR10824:SF36">
    <property type="entry name" value="ACYL-COA THIOESTERASE 17-RELATED"/>
    <property type="match status" value="1"/>
</dbReference>
<dbReference type="InParanoid" id="A0A6P7NFV6"/>
<dbReference type="Pfam" id="PF08840">
    <property type="entry name" value="BAAT_C"/>
    <property type="match status" value="1"/>
</dbReference>
<dbReference type="InterPro" id="IPR006862">
    <property type="entry name" value="Thio_Ohase/aa_AcTrfase"/>
</dbReference>
<evidence type="ECO:0000256" key="2">
    <source>
        <dbReference type="PIRSR" id="PIRSR016521-1"/>
    </source>
</evidence>
<dbReference type="OrthoDB" id="6347013at2759"/>
<dbReference type="PIRSF" id="PIRSF016521">
    <property type="entry name" value="Acyl-CoA_hydro"/>
    <property type="match status" value="1"/>
</dbReference>
<dbReference type="Proteomes" id="UP000515150">
    <property type="component" value="Chromosome 9"/>
</dbReference>
<comment type="similarity">
    <text evidence="1">Belongs to the C/M/P thioester hydrolase family.</text>
</comment>
<name>A0A6P7NFV6_BETSP</name>
<dbReference type="RefSeq" id="XP_029017023.1">
    <property type="nucleotide sequence ID" value="XM_029161190.3"/>
</dbReference>
<evidence type="ECO:0000256" key="1">
    <source>
        <dbReference type="ARBA" id="ARBA00006538"/>
    </source>
</evidence>
<dbReference type="SUPFAM" id="SSF53474">
    <property type="entry name" value="alpha/beta-Hydrolases"/>
    <property type="match status" value="1"/>
</dbReference>
<feature type="active site" description="Charge relay system" evidence="2">
    <location>
        <position position="370"/>
    </location>
</feature>
<evidence type="ECO:0000259" key="3">
    <source>
        <dbReference type="Pfam" id="PF04775"/>
    </source>
</evidence>
<organism evidence="5 6">
    <name type="scientific">Betta splendens</name>
    <name type="common">Siamese fighting fish</name>
    <dbReference type="NCBI Taxonomy" id="158456"/>
    <lineage>
        <taxon>Eukaryota</taxon>
        <taxon>Metazoa</taxon>
        <taxon>Chordata</taxon>
        <taxon>Craniata</taxon>
        <taxon>Vertebrata</taxon>
        <taxon>Euteleostomi</taxon>
        <taxon>Actinopterygii</taxon>
        <taxon>Neopterygii</taxon>
        <taxon>Teleostei</taxon>
        <taxon>Neoteleostei</taxon>
        <taxon>Acanthomorphata</taxon>
        <taxon>Anabantaria</taxon>
        <taxon>Anabantiformes</taxon>
        <taxon>Anabantoidei</taxon>
        <taxon>Osphronemidae</taxon>
        <taxon>Betta</taxon>
    </lineage>
</organism>
<dbReference type="FunFam" id="3.40.50.1820:FF:000024">
    <property type="entry name" value="acyl-coenzyme A thioesterase 4"/>
    <property type="match status" value="1"/>
</dbReference>
<feature type="domain" description="Acyl-CoA thioester hydrolase/bile acid-CoA amino acid N-acetyltransferase" evidence="3">
    <location>
        <begin position="60"/>
        <end position="188"/>
    </location>
</feature>
<dbReference type="InterPro" id="IPR029058">
    <property type="entry name" value="AB_hydrolase_fold"/>
</dbReference>
<sequence length="463" mass="50832">MMQQRHKMNMQVAVRRLGSAGGVLSVCHGPKIHTVLRRLSAKAQSPRPILSVAPIRALVDEKFKVSVENLPPAAPVTVHSLHQSEDQDCWEAYGHYISDHRGTVSVSEDLSFGGTYSGKEPMGLLWSMRPVPGSRFGLRLRKMDVCAPMLVNITVFSGHEGFREHAPLASVVTERWHVAPGVQRVEVTIEGMRGTLFIPPGLGAFPGVIDIWGGGGGLPEYRAALLASHGYATMALENFALDDLKGKNLDLNYFEMALDKLKNHPQVISDRVGVVGLSLGAIFLLYLTAESPTFKPQCCISICGSNILSNDGTLNGFYNSMFRNINKSRLDENNSLIWQDVGLEMLCDPTSLVDVGKINCPLLLVSGTDDQSWPTPKFADLMAQMMRSAGKEHLVTTLAYPDAGHLIEPPFSPHFRATAFKVGGNNKKVIMLWGGHTKPHADAQEDSWTKILTFLKQHLYSSH</sequence>
<dbReference type="Gene3D" id="3.40.50.1820">
    <property type="entry name" value="alpha/beta hydrolase"/>
    <property type="match status" value="1"/>
</dbReference>
<reference evidence="6" key="1">
    <citation type="submission" date="2025-08" db="UniProtKB">
        <authorList>
            <consortium name="RefSeq"/>
        </authorList>
    </citation>
    <scope>IDENTIFICATION</scope>
</reference>